<dbReference type="RefSeq" id="WP_048513071.1">
    <property type="nucleotide sequence ID" value="NZ_FUXD01000010.1"/>
</dbReference>
<dbReference type="Proteomes" id="UP000036503">
    <property type="component" value="Unassembled WGS sequence"/>
</dbReference>
<sequence length="95" mass="11038">MDNEHELKYTSSECMYEGIIVEVHDGSVAIDLKGRLGQLRIPKRMIISNYDLEVGQEVGFLMSYPEVFDKEPAAHYVRAIREQKRIIEERKHSEA</sequence>
<dbReference type="NCBIfam" id="NF041553">
    <property type="entry name" value="CBO2463_dom"/>
    <property type="match status" value="1"/>
</dbReference>
<dbReference type="InterPro" id="IPR048108">
    <property type="entry name" value="CBO2463_dom"/>
</dbReference>
<evidence type="ECO:0000313" key="2">
    <source>
        <dbReference type="Proteomes" id="UP000036503"/>
    </source>
</evidence>
<name>A0A0J6X0E3_9FIRM</name>
<dbReference type="PATRIC" id="fig|1122219.3.peg.1120"/>
<comment type="caution">
    <text evidence="1">The sequence shown here is derived from an EMBL/GenBank/DDBJ whole genome shotgun (WGS) entry which is preliminary data.</text>
</comment>
<reference evidence="1 2" key="1">
    <citation type="submission" date="2015-06" db="EMBL/GenBank/DDBJ databases">
        <title>Draft genome sequence of beer spoilage bacterium Megasphaera cerevisiae type strain 20462.</title>
        <authorList>
            <person name="Kutumbaka K."/>
            <person name="Pasmowitz J."/>
            <person name="Mategko J."/>
            <person name="Reyes D."/>
            <person name="Friedrich A."/>
            <person name="Han S."/>
            <person name="Martens-Habbena W."/>
            <person name="Neal-McKinney J."/>
            <person name="Janagama H.K."/>
            <person name="Nadala C."/>
            <person name="Samadpour M."/>
        </authorList>
    </citation>
    <scope>NUCLEOTIDE SEQUENCE [LARGE SCALE GENOMIC DNA]</scope>
    <source>
        <strain evidence="1 2">DSM 20462</strain>
    </source>
</reference>
<dbReference type="OrthoDB" id="3233899at2"/>
<protein>
    <submittedName>
        <fullName evidence="1">Uncharacterized protein</fullName>
    </submittedName>
</protein>
<gene>
    <name evidence="1" type="ORF">AB840_01585</name>
</gene>
<dbReference type="EMBL" id="LEKT01000003">
    <property type="protein sequence ID" value="KMO87617.1"/>
    <property type="molecule type" value="Genomic_DNA"/>
</dbReference>
<dbReference type="STRING" id="39029.BSR42_01105"/>
<accession>A0A0J6X0E3</accession>
<dbReference type="InParanoid" id="A0A0J6X0E3"/>
<dbReference type="AlphaFoldDB" id="A0A0J6X0E3"/>
<proteinExistence type="predicted"/>
<evidence type="ECO:0000313" key="1">
    <source>
        <dbReference type="EMBL" id="KMO87617.1"/>
    </source>
</evidence>
<keyword evidence="2" id="KW-1185">Reference proteome</keyword>
<organism evidence="1 2">
    <name type="scientific">Megasphaera cerevisiae DSM 20462</name>
    <dbReference type="NCBI Taxonomy" id="1122219"/>
    <lineage>
        <taxon>Bacteria</taxon>
        <taxon>Bacillati</taxon>
        <taxon>Bacillota</taxon>
        <taxon>Negativicutes</taxon>
        <taxon>Veillonellales</taxon>
        <taxon>Veillonellaceae</taxon>
        <taxon>Megasphaera</taxon>
    </lineage>
</organism>